<feature type="domain" description="C3H1-type" evidence="6">
    <location>
        <begin position="78"/>
        <end position="103"/>
    </location>
</feature>
<dbReference type="EMBL" id="ASHM01111290">
    <property type="protein sequence ID" value="PNX70107.1"/>
    <property type="molecule type" value="Genomic_DNA"/>
</dbReference>
<feature type="non-terminal residue" evidence="7">
    <location>
        <position position="103"/>
    </location>
</feature>
<dbReference type="SUPFAM" id="SSF90229">
    <property type="entry name" value="CCCH zinc finger"/>
    <property type="match status" value="1"/>
</dbReference>
<reference evidence="7 8" key="2">
    <citation type="journal article" date="2017" name="Front. Plant Sci.">
        <title>Gene Classification and Mining of Molecular Markers Useful in Red Clover (Trifolium pratense) Breeding.</title>
        <authorList>
            <person name="Istvanek J."/>
            <person name="Dluhosova J."/>
            <person name="Dluhos P."/>
            <person name="Patkova L."/>
            <person name="Nedelnik J."/>
            <person name="Repkova J."/>
        </authorList>
    </citation>
    <scope>NUCLEOTIDE SEQUENCE [LARGE SCALE GENOMIC DNA]</scope>
    <source>
        <strain evidence="8">cv. Tatra</strain>
        <tissue evidence="7">Young leaves</tissue>
    </source>
</reference>
<name>A0A2K3KV05_TRIPR</name>
<dbReference type="AlphaFoldDB" id="A0A2K3KV05"/>
<evidence type="ECO:0000256" key="2">
    <source>
        <dbReference type="ARBA" id="ARBA00022771"/>
    </source>
</evidence>
<evidence type="ECO:0000256" key="5">
    <source>
        <dbReference type="SAM" id="MobiDB-lite"/>
    </source>
</evidence>
<keyword evidence="2 4" id="KW-0863">Zinc-finger</keyword>
<proteinExistence type="predicted"/>
<evidence type="ECO:0000313" key="7">
    <source>
        <dbReference type="EMBL" id="PNX70107.1"/>
    </source>
</evidence>
<evidence type="ECO:0000259" key="6">
    <source>
        <dbReference type="PROSITE" id="PS50103"/>
    </source>
</evidence>
<dbReference type="GO" id="GO:0008270">
    <property type="term" value="F:zinc ion binding"/>
    <property type="evidence" value="ECO:0007669"/>
    <property type="project" value="UniProtKB-KW"/>
</dbReference>
<reference evidence="7 8" key="1">
    <citation type="journal article" date="2014" name="Am. J. Bot.">
        <title>Genome assembly and annotation for red clover (Trifolium pratense; Fabaceae).</title>
        <authorList>
            <person name="Istvanek J."/>
            <person name="Jaros M."/>
            <person name="Krenek A."/>
            <person name="Repkova J."/>
        </authorList>
    </citation>
    <scope>NUCLEOTIDE SEQUENCE [LARGE SCALE GENOMIC DNA]</scope>
    <source>
        <strain evidence="8">cv. Tatra</strain>
        <tissue evidence="7">Young leaves</tissue>
    </source>
</reference>
<evidence type="ECO:0000256" key="4">
    <source>
        <dbReference type="PROSITE-ProRule" id="PRU00723"/>
    </source>
</evidence>
<gene>
    <name evidence="7" type="ORF">L195_g057096</name>
</gene>
<dbReference type="InterPro" id="IPR000571">
    <property type="entry name" value="Znf_CCCH"/>
</dbReference>
<dbReference type="Proteomes" id="UP000236291">
    <property type="component" value="Unassembled WGS sequence"/>
</dbReference>
<dbReference type="InterPro" id="IPR036855">
    <property type="entry name" value="Znf_CCCH_sf"/>
</dbReference>
<feature type="non-terminal residue" evidence="7">
    <location>
        <position position="1"/>
    </location>
</feature>
<dbReference type="PROSITE" id="PS50103">
    <property type="entry name" value="ZF_C3H1"/>
    <property type="match status" value="1"/>
</dbReference>
<organism evidence="7 8">
    <name type="scientific">Trifolium pratense</name>
    <name type="common">Red clover</name>
    <dbReference type="NCBI Taxonomy" id="57577"/>
    <lineage>
        <taxon>Eukaryota</taxon>
        <taxon>Viridiplantae</taxon>
        <taxon>Streptophyta</taxon>
        <taxon>Embryophyta</taxon>
        <taxon>Tracheophyta</taxon>
        <taxon>Spermatophyta</taxon>
        <taxon>Magnoliopsida</taxon>
        <taxon>eudicotyledons</taxon>
        <taxon>Gunneridae</taxon>
        <taxon>Pentapetalae</taxon>
        <taxon>rosids</taxon>
        <taxon>fabids</taxon>
        <taxon>Fabales</taxon>
        <taxon>Fabaceae</taxon>
        <taxon>Papilionoideae</taxon>
        <taxon>50 kb inversion clade</taxon>
        <taxon>NPAAA clade</taxon>
        <taxon>Hologalegina</taxon>
        <taxon>IRL clade</taxon>
        <taxon>Trifolieae</taxon>
        <taxon>Trifolium</taxon>
    </lineage>
</organism>
<feature type="region of interest" description="Disordered" evidence="5">
    <location>
        <begin position="53"/>
        <end position="76"/>
    </location>
</feature>
<keyword evidence="3 4" id="KW-0862">Zinc</keyword>
<evidence type="ECO:0000256" key="1">
    <source>
        <dbReference type="ARBA" id="ARBA00022723"/>
    </source>
</evidence>
<sequence>DISCKLTPVTIPFAASPDPLSALQYVIIGDIPCKLDVTSSSTTPTNIPCKLDVTSSSTSSTTPTTASPVPSSTQRKCNKKVVCWYILSNMDCPYGESCWFSHE</sequence>
<evidence type="ECO:0000313" key="8">
    <source>
        <dbReference type="Proteomes" id="UP000236291"/>
    </source>
</evidence>
<accession>A0A2K3KV05</accession>
<feature type="compositionally biased region" description="Low complexity" evidence="5">
    <location>
        <begin position="54"/>
        <end position="73"/>
    </location>
</feature>
<evidence type="ECO:0000256" key="3">
    <source>
        <dbReference type="ARBA" id="ARBA00022833"/>
    </source>
</evidence>
<protein>
    <recommendedName>
        <fullName evidence="6">C3H1-type domain-containing protein</fullName>
    </recommendedName>
</protein>
<comment type="caution">
    <text evidence="7">The sequence shown here is derived from an EMBL/GenBank/DDBJ whole genome shotgun (WGS) entry which is preliminary data.</text>
</comment>
<keyword evidence="1 4" id="KW-0479">Metal-binding</keyword>
<feature type="zinc finger region" description="C3H1-type" evidence="4">
    <location>
        <begin position="78"/>
        <end position="103"/>
    </location>
</feature>